<dbReference type="EMBL" id="BRXY01000124">
    <property type="protein sequence ID" value="GMH68331.1"/>
    <property type="molecule type" value="Genomic_DNA"/>
</dbReference>
<comment type="caution">
    <text evidence="2">The sequence shown here is derived from an EMBL/GenBank/DDBJ whole genome shotgun (WGS) entry which is preliminary data.</text>
</comment>
<feature type="region of interest" description="Disordered" evidence="1">
    <location>
        <begin position="736"/>
        <end position="777"/>
    </location>
</feature>
<name>A0A9W7A980_9STRA</name>
<feature type="region of interest" description="Disordered" evidence="1">
    <location>
        <begin position="1"/>
        <end position="35"/>
    </location>
</feature>
<feature type="compositionally biased region" description="Low complexity" evidence="1">
    <location>
        <begin position="754"/>
        <end position="765"/>
    </location>
</feature>
<dbReference type="Proteomes" id="UP001165085">
    <property type="component" value="Unassembled WGS sequence"/>
</dbReference>
<dbReference type="AlphaFoldDB" id="A0A9W7A980"/>
<feature type="compositionally biased region" description="Basic residues" evidence="1">
    <location>
        <begin position="873"/>
        <end position="886"/>
    </location>
</feature>
<feature type="compositionally biased region" description="Acidic residues" evidence="1">
    <location>
        <begin position="890"/>
        <end position="912"/>
    </location>
</feature>
<sequence>MDHEVAPTPKNPRGTATTNDPHPTPSYSSINPLTMKQTPKTSSLLEVTPGTVLNGSKTAPLSPSISQLAALTTPVSKPTPLPQPSTNPNSILVPAIRPSVGGAKPLNKSYSTNLSRSIRHRWLGTVGNQQNYYYSRKTFEDHNSNQCNNMYLHEQEKTQDSTFRHRLQLALDDYGMLPAQLEYLLKLDKRQSRIFRSWYSHEISLPPVGAFGNADKARVIDLVEKFVSNFEQKTAAFEPDEVDHSNEAMAHSCYVLCCEVENSAKAIIDTATSNRTQSSPITMFPFGYITRPSDLEDLGRQDFFTAFYRPIEGGQCRVVKKATNYEDALECLKVAERVEILNLARQDRDKEVHLRSGKLLNMKSCWDEKKDMWIIGVGYENGSELQKYRQMHERNHPELLIAKQQEQTSSQATADDDDLFGDSLDSSPKASTDLDEGYVASPPQKERFPPVSKPNPEDESSDEEEDQIVDPKLPRRKRFGATNAIAATDSLVVSTPTPRPQRSTQVVKFELIRQDVRSAMEEFGDIGIDDVCVILDIDAVCYANQREDARKFFYQKCNDNTMRNRYISSKLETWAKLVIARDPPVSRHAESLKEDKTTAVPGEVARTFVAPLKPQAYTPKYEEDDYSSSEEPDYIYRKKRTKVTEVDYGKTKQHETVVSKRRSIKDKKLFETLRLERERVAQEKLNLHKQREQQKLEAMDKKRRQRQDQIRKEKMRKNPSLLAQITDDIYAEKPPAKDSLIDMDPTPPKPTPKPTATTTKKSNSSKTDKITPKTRSKAAPKPLFNQTMFSPVKGKRKIKRPQIFDPLSTTSSDVVIGTGFGCPICGSGMAYDEKKCTKCGADTYYVPGTGAVIGLDRDEALPVTKFAPVPKKAPPRKRKPALKKKVVVQEVDESGSSEGSDFDSSDSSSDDEPAPKRAPRRRAGIQKNWEQQRFMKSFKQLPRNKISREEFIPTQTQDADSDDEEYKAEMKLYRKGLSERKVLQIRERKEVNEYKEECERIEANELFFRQGPQRSEESKRHEEQLNTFIRTKSVSGRLMVNKHCCDAKNCRLCNNYWGSEVTDFDCEVEPESAMPGFRVVKSVTEEPVSRKRRLAEANFVLIYNKKLFAKGEAEGGFEELEELVEEEENAQTNNASSNKRRKR</sequence>
<feature type="region of interest" description="Disordered" evidence="1">
    <location>
        <begin position="405"/>
        <end position="475"/>
    </location>
</feature>
<proteinExistence type="predicted"/>
<reference evidence="3" key="1">
    <citation type="journal article" date="2023" name="Commun. Biol.">
        <title>Genome analysis of Parmales, the sister group of diatoms, reveals the evolutionary specialization of diatoms from phago-mixotrophs to photoautotrophs.</title>
        <authorList>
            <person name="Ban H."/>
            <person name="Sato S."/>
            <person name="Yoshikawa S."/>
            <person name="Yamada K."/>
            <person name="Nakamura Y."/>
            <person name="Ichinomiya M."/>
            <person name="Sato N."/>
            <person name="Blanc-Mathieu R."/>
            <person name="Endo H."/>
            <person name="Kuwata A."/>
            <person name="Ogata H."/>
        </authorList>
    </citation>
    <scope>NUCLEOTIDE SEQUENCE [LARGE SCALE GENOMIC DNA]</scope>
    <source>
        <strain evidence="3">NIES 3701</strain>
    </source>
</reference>
<protein>
    <submittedName>
        <fullName evidence="2">Uncharacterized protein</fullName>
    </submittedName>
</protein>
<feature type="region of interest" description="Disordered" evidence="1">
    <location>
        <begin position="866"/>
        <end position="939"/>
    </location>
</feature>
<keyword evidence="3" id="KW-1185">Reference proteome</keyword>
<gene>
    <name evidence="2" type="ORF">TrST_g1649</name>
</gene>
<evidence type="ECO:0000256" key="1">
    <source>
        <dbReference type="SAM" id="MobiDB-lite"/>
    </source>
</evidence>
<evidence type="ECO:0000313" key="3">
    <source>
        <dbReference type="Proteomes" id="UP001165085"/>
    </source>
</evidence>
<feature type="compositionally biased region" description="Basic and acidic residues" evidence="1">
    <location>
        <begin position="688"/>
        <end position="712"/>
    </location>
</feature>
<feature type="compositionally biased region" description="Polar residues" evidence="1">
    <location>
        <begin position="14"/>
        <end position="35"/>
    </location>
</feature>
<dbReference type="OrthoDB" id="10642442at2759"/>
<accession>A0A9W7A980</accession>
<evidence type="ECO:0000313" key="2">
    <source>
        <dbReference type="EMBL" id="GMH68331.1"/>
    </source>
</evidence>
<organism evidence="2 3">
    <name type="scientific">Triparma strigata</name>
    <dbReference type="NCBI Taxonomy" id="1606541"/>
    <lineage>
        <taxon>Eukaryota</taxon>
        <taxon>Sar</taxon>
        <taxon>Stramenopiles</taxon>
        <taxon>Ochrophyta</taxon>
        <taxon>Bolidophyceae</taxon>
        <taxon>Parmales</taxon>
        <taxon>Triparmaceae</taxon>
        <taxon>Triparma</taxon>
    </lineage>
</organism>
<feature type="compositionally biased region" description="Acidic residues" evidence="1">
    <location>
        <begin position="457"/>
        <end position="468"/>
    </location>
</feature>
<feature type="region of interest" description="Disordered" evidence="1">
    <location>
        <begin position="1122"/>
        <end position="1143"/>
    </location>
</feature>
<feature type="region of interest" description="Disordered" evidence="1">
    <location>
        <begin position="688"/>
        <end position="724"/>
    </location>
</feature>